<keyword evidence="4" id="KW-1185">Reference proteome</keyword>
<dbReference type="Gene3D" id="3.90.1340.10">
    <property type="entry name" value="Phage tail collar domain"/>
    <property type="match status" value="1"/>
</dbReference>
<dbReference type="AlphaFoldDB" id="A0A4S8F075"/>
<feature type="region of interest" description="Disordered" evidence="1">
    <location>
        <begin position="1"/>
        <end position="22"/>
    </location>
</feature>
<dbReference type="Pfam" id="PF07484">
    <property type="entry name" value="Collar"/>
    <property type="match status" value="1"/>
</dbReference>
<dbReference type="SUPFAM" id="SSF88874">
    <property type="entry name" value="Receptor-binding domain of short tail fibre protein gp12"/>
    <property type="match status" value="1"/>
</dbReference>
<sequence length="234" mass="24069">MTTPTVRGPATYQPTPTPSRTMRPTQLLRQTTVVAACALGLILGNQAFAQAQEKYLGEVFLFASNFCPQGSMVANGALIPVQQNAALFAILGTFYGGNGTTNFALPDLQGRSPIGAGQGPGLSNIALGQKAGSEQVTLSTAQLPLHSHTIAATNSPTASTKPATHTTPNPTRVPAQTMNAGGYVAASEADTTLAASAIASETAPSGGGQEVKIRNPYLGMTWCIVVNGVFPSRQ</sequence>
<dbReference type="EMBL" id="STFG01000011">
    <property type="protein sequence ID" value="THU00269.1"/>
    <property type="molecule type" value="Genomic_DNA"/>
</dbReference>
<dbReference type="Proteomes" id="UP000308917">
    <property type="component" value="Unassembled WGS sequence"/>
</dbReference>
<gene>
    <name evidence="3" type="ORF">E9531_10910</name>
</gene>
<feature type="region of interest" description="Disordered" evidence="1">
    <location>
        <begin position="153"/>
        <end position="174"/>
    </location>
</feature>
<reference evidence="3 4" key="1">
    <citation type="journal article" date="2015" name="Antonie Van Leeuwenhoek">
        <title>Lampropedia puyangensis sp. nov., isolated from symptomatic bark of Populus ? euramericana canker and emended description of Lampropedia hyalina (Ehrenberg 1832) Lee et al. 2004.</title>
        <authorList>
            <person name="Li Y."/>
            <person name="Wang T."/>
            <person name="Piao C.G."/>
            <person name="Wang L.F."/>
            <person name="Tian G.Z."/>
            <person name="Zhu T.H."/>
            <person name="Guo M.W."/>
        </authorList>
    </citation>
    <scope>NUCLEOTIDE SEQUENCE [LARGE SCALE GENOMIC DNA]</scope>
    <source>
        <strain evidence="3 4">2-bin</strain>
    </source>
</reference>
<dbReference type="OrthoDB" id="9810174at2"/>
<proteinExistence type="predicted"/>
<feature type="domain" description="Phage tail collar" evidence="2">
    <location>
        <begin position="57"/>
        <end position="113"/>
    </location>
</feature>
<evidence type="ECO:0000259" key="2">
    <source>
        <dbReference type="Pfam" id="PF07484"/>
    </source>
</evidence>
<dbReference type="InterPro" id="IPR011083">
    <property type="entry name" value="Phage_tail_collar_dom"/>
</dbReference>
<dbReference type="RefSeq" id="WP_136573793.1">
    <property type="nucleotide sequence ID" value="NZ_STFG01000011.1"/>
</dbReference>
<dbReference type="InterPro" id="IPR037053">
    <property type="entry name" value="Phage_tail_collar_dom_sf"/>
</dbReference>
<accession>A0A4S8F075</accession>
<protein>
    <recommendedName>
        <fullName evidence="2">Phage tail collar domain-containing protein</fullName>
    </recommendedName>
</protein>
<organism evidence="3 4">
    <name type="scientific">Lampropedia puyangensis</name>
    <dbReference type="NCBI Taxonomy" id="1330072"/>
    <lineage>
        <taxon>Bacteria</taxon>
        <taxon>Pseudomonadati</taxon>
        <taxon>Pseudomonadota</taxon>
        <taxon>Betaproteobacteria</taxon>
        <taxon>Burkholderiales</taxon>
        <taxon>Comamonadaceae</taxon>
        <taxon>Lampropedia</taxon>
    </lineage>
</organism>
<evidence type="ECO:0000256" key="1">
    <source>
        <dbReference type="SAM" id="MobiDB-lite"/>
    </source>
</evidence>
<name>A0A4S8F075_9BURK</name>
<evidence type="ECO:0000313" key="3">
    <source>
        <dbReference type="EMBL" id="THU00269.1"/>
    </source>
</evidence>
<evidence type="ECO:0000313" key="4">
    <source>
        <dbReference type="Proteomes" id="UP000308917"/>
    </source>
</evidence>
<comment type="caution">
    <text evidence="3">The sequence shown here is derived from an EMBL/GenBank/DDBJ whole genome shotgun (WGS) entry which is preliminary data.</text>
</comment>